<comment type="caution">
    <text evidence="2">The sequence shown here is derived from an EMBL/GenBank/DDBJ whole genome shotgun (WGS) entry which is preliminary data.</text>
</comment>
<reference evidence="2" key="1">
    <citation type="submission" date="2020-06" db="EMBL/GenBank/DDBJ databases">
        <authorList>
            <consortium name="Plant Systems Biology data submission"/>
        </authorList>
    </citation>
    <scope>NUCLEOTIDE SEQUENCE</scope>
    <source>
        <strain evidence="2">D6</strain>
    </source>
</reference>
<proteinExistence type="predicted"/>
<keyword evidence="3" id="KW-1185">Reference proteome</keyword>
<evidence type="ECO:0000256" key="1">
    <source>
        <dbReference type="SAM" id="MobiDB-lite"/>
    </source>
</evidence>
<feature type="region of interest" description="Disordered" evidence="1">
    <location>
        <begin position="132"/>
        <end position="167"/>
    </location>
</feature>
<feature type="compositionally biased region" description="Basic residues" evidence="1">
    <location>
        <begin position="79"/>
        <end position="89"/>
    </location>
</feature>
<accession>A0A9N8GZB8</accession>
<dbReference type="EMBL" id="CAICTM010000002">
    <property type="protein sequence ID" value="CAB9496148.1"/>
    <property type="molecule type" value="Genomic_DNA"/>
</dbReference>
<evidence type="ECO:0000313" key="2">
    <source>
        <dbReference type="EMBL" id="CAB9496148.1"/>
    </source>
</evidence>
<sequence>MDYYTLTLRKRLYLQVLLEQMQESDNENTNHDTNANANATITIVVDNHRSPPRNTTMSEVANKKRARIGISSAKISRSQARRSLRKQRRSSQFQQALARLEQQPHCRWQSIAAPQCFSPQFLEKQEIVKAATDRSRDLQKQTASPLRSNAAPQRPRRRRSMECRPRYPRRQASIVEQCLDGSNHSQLSAKAA</sequence>
<gene>
    <name evidence="2" type="ORF">SEMRO_2_G001240.1</name>
</gene>
<feature type="region of interest" description="Disordered" evidence="1">
    <location>
        <begin position="70"/>
        <end position="91"/>
    </location>
</feature>
<dbReference type="Proteomes" id="UP001153069">
    <property type="component" value="Unassembled WGS sequence"/>
</dbReference>
<feature type="compositionally biased region" description="Polar residues" evidence="1">
    <location>
        <begin position="140"/>
        <end position="151"/>
    </location>
</feature>
<evidence type="ECO:0000313" key="3">
    <source>
        <dbReference type="Proteomes" id="UP001153069"/>
    </source>
</evidence>
<dbReference type="AlphaFoldDB" id="A0A9N8GZB8"/>
<name>A0A9N8GZB8_9STRA</name>
<protein>
    <submittedName>
        <fullName evidence="2">Uncharacterized protein</fullName>
    </submittedName>
</protein>
<organism evidence="2 3">
    <name type="scientific">Seminavis robusta</name>
    <dbReference type="NCBI Taxonomy" id="568900"/>
    <lineage>
        <taxon>Eukaryota</taxon>
        <taxon>Sar</taxon>
        <taxon>Stramenopiles</taxon>
        <taxon>Ochrophyta</taxon>
        <taxon>Bacillariophyta</taxon>
        <taxon>Bacillariophyceae</taxon>
        <taxon>Bacillariophycidae</taxon>
        <taxon>Naviculales</taxon>
        <taxon>Naviculaceae</taxon>
        <taxon>Seminavis</taxon>
    </lineage>
</organism>